<evidence type="ECO:0000256" key="7">
    <source>
        <dbReference type="ARBA" id="ARBA00022798"/>
    </source>
</evidence>
<dbReference type="RefSeq" id="WP_369453894.1">
    <property type="nucleotide sequence ID" value="NZ_JBGCUO010000001.1"/>
</dbReference>
<reference evidence="13 14" key="1">
    <citation type="submission" date="2024-07" db="EMBL/GenBank/DDBJ databases">
        <authorList>
            <person name="Ren Q."/>
        </authorList>
    </citation>
    <scope>NUCLEOTIDE SEQUENCE [LARGE SCALE GENOMIC DNA]</scope>
    <source>
        <strain evidence="13 14">REN37</strain>
    </source>
</reference>
<evidence type="ECO:0000259" key="12">
    <source>
        <dbReference type="Pfam" id="PF06974"/>
    </source>
</evidence>
<comment type="pathway">
    <text evidence="2">Lipid metabolism.</text>
</comment>
<name>A0ABV4ADV6_9GAMM</name>
<evidence type="ECO:0000256" key="1">
    <source>
        <dbReference type="ARBA" id="ARBA00004771"/>
    </source>
</evidence>
<organism evidence="13 14">
    <name type="scientific">Isoalcanivorax beigongshangi</name>
    <dbReference type="NCBI Taxonomy" id="3238810"/>
    <lineage>
        <taxon>Bacteria</taxon>
        <taxon>Pseudomonadati</taxon>
        <taxon>Pseudomonadota</taxon>
        <taxon>Gammaproteobacteria</taxon>
        <taxon>Oceanospirillales</taxon>
        <taxon>Alcanivoracaceae</taxon>
        <taxon>Isoalcanivorax</taxon>
    </lineage>
</organism>
<dbReference type="PANTHER" id="PTHR31650">
    <property type="entry name" value="O-ACYLTRANSFERASE (WSD1-LIKE) FAMILY PROTEIN"/>
    <property type="match status" value="1"/>
</dbReference>
<comment type="catalytic activity">
    <reaction evidence="10">
        <text>an acyl-CoA + a 1,2-diacyl-sn-glycerol = a triacyl-sn-glycerol + CoA</text>
        <dbReference type="Rhea" id="RHEA:10868"/>
        <dbReference type="ChEBI" id="CHEBI:17815"/>
        <dbReference type="ChEBI" id="CHEBI:57287"/>
        <dbReference type="ChEBI" id="CHEBI:58342"/>
        <dbReference type="ChEBI" id="CHEBI:64615"/>
        <dbReference type="EC" id="2.3.1.20"/>
    </reaction>
</comment>
<evidence type="ECO:0000256" key="10">
    <source>
        <dbReference type="ARBA" id="ARBA00048109"/>
    </source>
</evidence>
<comment type="similarity">
    <text evidence="3">Belongs to the long-chain O-acyltransferase family.</text>
</comment>
<dbReference type="EMBL" id="JBGCUO010000001">
    <property type="protein sequence ID" value="MEY1660648.1"/>
    <property type="molecule type" value="Genomic_DNA"/>
</dbReference>
<feature type="domain" description="O-acyltransferase WSD1 C-terminal" evidence="12">
    <location>
        <begin position="307"/>
        <end position="451"/>
    </location>
</feature>
<keyword evidence="14" id="KW-1185">Reference proteome</keyword>
<dbReference type="InterPro" id="IPR014292">
    <property type="entry name" value="Acyl_transf_WS/DGAT"/>
</dbReference>
<keyword evidence="7" id="KW-0319">Glycerol metabolism</keyword>
<proteinExistence type="inferred from homology"/>
<feature type="domain" description="O-acyltransferase WSD1-like N-terminal" evidence="11">
    <location>
        <begin position="4"/>
        <end position="268"/>
    </location>
</feature>
<evidence type="ECO:0000256" key="2">
    <source>
        <dbReference type="ARBA" id="ARBA00005189"/>
    </source>
</evidence>
<dbReference type="GO" id="GO:0016746">
    <property type="term" value="F:acyltransferase activity"/>
    <property type="evidence" value="ECO:0007669"/>
    <property type="project" value="UniProtKB-KW"/>
</dbReference>
<protein>
    <recommendedName>
        <fullName evidence="4">diacylglycerol O-acyltransferase</fullName>
        <ecNumber evidence="4">2.3.1.20</ecNumber>
    </recommendedName>
</protein>
<dbReference type="InterPro" id="IPR004255">
    <property type="entry name" value="O-acyltransferase_WSD1_N"/>
</dbReference>
<accession>A0ABV4ADV6</accession>
<dbReference type="Pfam" id="PF03007">
    <property type="entry name" value="WS_DGAT_cat"/>
    <property type="match status" value="1"/>
</dbReference>
<dbReference type="Proteomes" id="UP001562065">
    <property type="component" value="Unassembled WGS sequence"/>
</dbReference>
<dbReference type="EC" id="2.3.1.20" evidence="4"/>
<dbReference type="InterPro" id="IPR045034">
    <property type="entry name" value="O-acyltransferase_WSD1-like"/>
</dbReference>
<dbReference type="PANTHER" id="PTHR31650:SF1">
    <property type="entry name" value="WAX ESTER SYNTHASE_DIACYLGLYCEROL ACYLTRANSFERASE 4-RELATED"/>
    <property type="match status" value="1"/>
</dbReference>
<evidence type="ECO:0000256" key="4">
    <source>
        <dbReference type="ARBA" id="ARBA00013244"/>
    </source>
</evidence>
<dbReference type="Pfam" id="PF06974">
    <property type="entry name" value="WS_DGAT_C"/>
    <property type="match status" value="1"/>
</dbReference>
<evidence type="ECO:0000313" key="14">
    <source>
        <dbReference type="Proteomes" id="UP001562065"/>
    </source>
</evidence>
<keyword evidence="9 13" id="KW-0012">Acyltransferase</keyword>
<keyword evidence="5" id="KW-0444">Lipid biosynthesis</keyword>
<dbReference type="InterPro" id="IPR009721">
    <property type="entry name" value="O-acyltransferase_WSD1_C"/>
</dbReference>
<evidence type="ECO:0000313" key="13">
    <source>
        <dbReference type="EMBL" id="MEY1660648.1"/>
    </source>
</evidence>
<dbReference type="SUPFAM" id="SSF52777">
    <property type="entry name" value="CoA-dependent acyltransferases"/>
    <property type="match status" value="1"/>
</dbReference>
<keyword evidence="6 13" id="KW-0808">Transferase</keyword>
<comment type="caution">
    <text evidence="13">The sequence shown here is derived from an EMBL/GenBank/DDBJ whole genome shotgun (WGS) entry which is preliminary data.</text>
</comment>
<evidence type="ECO:0000256" key="3">
    <source>
        <dbReference type="ARBA" id="ARBA00009587"/>
    </source>
</evidence>
<evidence type="ECO:0000256" key="8">
    <source>
        <dbReference type="ARBA" id="ARBA00023098"/>
    </source>
</evidence>
<keyword evidence="8" id="KW-0443">Lipid metabolism</keyword>
<evidence type="ECO:0000259" key="11">
    <source>
        <dbReference type="Pfam" id="PF03007"/>
    </source>
</evidence>
<gene>
    <name evidence="13" type="ORF">AB5I84_00630</name>
</gene>
<sequence>MKPLSPLDQLFLWLERRQQPMHVAGLQLFSFPEDAGPKYISELAQSMREYNAPVGPFSQRLQSRLGQNFWVEDTQFDIEHHFCHSALPKPGRIRELLTLVSAEHSNLLDRERPLWEVHLIEGIRGRRFALYSKVHHSVMDGISAMRLGTQALSDDPNQRDLPPVWAYSPPKKERLSLSANPVVALSGLAKLTGGLSRQIATLPVLTRQLYQMSQKARRDPDYVSIFQAPQSMINQRITGSRRFAAQSYATERFRAIGKAFGCTLNDVVLAVCGSALRDYLISQNALPDKPLIAMVPVNLRQDDSTGGNQIAMILANLGTHIADPANRLRVIKASVEDSKARYKQMSPEEILNLTALMMAPTGLNLLTGLAPEWRAFNVIISNVPGPTKPLYWNGARLEGMYPVSIALNQIALNITLTSYIDHLEFGLVACRRTLPSMQRLLDYLEHGIRELEIAADLR</sequence>
<comment type="pathway">
    <text evidence="1">Glycerolipid metabolism; triacylglycerol biosynthesis.</text>
</comment>
<evidence type="ECO:0000256" key="6">
    <source>
        <dbReference type="ARBA" id="ARBA00022679"/>
    </source>
</evidence>
<evidence type="ECO:0000256" key="9">
    <source>
        <dbReference type="ARBA" id="ARBA00023315"/>
    </source>
</evidence>
<dbReference type="NCBIfam" id="TIGR02946">
    <property type="entry name" value="acyl_WS_DGAT"/>
    <property type="match status" value="1"/>
</dbReference>
<evidence type="ECO:0000256" key="5">
    <source>
        <dbReference type="ARBA" id="ARBA00022516"/>
    </source>
</evidence>